<feature type="compositionally biased region" description="Basic residues" evidence="2">
    <location>
        <begin position="40"/>
        <end position="54"/>
    </location>
</feature>
<dbReference type="CDD" id="cd00024">
    <property type="entry name" value="CD_CSD"/>
    <property type="match status" value="1"/>
</dbReference>
<accession>A0A395NUM5</accession>
<keyword evidence="5" id="KW-1185">Reference proteome</keyword>
<organism evidence="4 5">
    <name type="scientific">Trichoderma arundinaceum</name>
    <dbReference type="NCBI Taxonomy" id="490622"/>
    <lineage>
        <taxon>Eukaryota</taxon>
        <taxon>Fungi</taxon>
        <taxon>Dikarya</taxon>
        <taxon>Ascomycota</taxon>
        <taxon>Pezizomycotina</taxon>
        <taxon>Sordariomycetes</taxon>
        <taxon>Hypocreomycetidae</taxon>
        <taxon>Hypocreales</taxon>
        <taxon>Hypocreaceae</taxon>
        <taxon>Trichoderma</taxon>
    </lineage>
</organism>
<dbReference type="InterPro" id="IPR016197">
    <property type="entry name" value="Chromo-like_dom_sf"/>
</dbReference>
<dbReference type="Proteomes" id="UP000266272">
    <property type="component" value="Unassembled WGS sequence"/>
</dbReference>
<proteinExistence type="predicted"/>
<sequence length="260" mass="29195">MQSIMAAIPPLFTPGKATRSSPRASLGASSSAGAQDSPRLKKKTPGSARRKSFARKLVDQETTPQRQDEDESRVHNASEGAGDSVQLEQDEVASASTPRAPRAADRAIPSGSQTRAAFTGSISDIIDQQDIGVPEPVEEEYGFKRFVAYRWVGNSIEIEVEWDNGEITWEPETNLHEDAPETLFEYWREQGGRPKNPTDPEIYEVFAILKHNKNWTRLLVEWVGFERSEASWVSRKIIEETAKDIVDAYFDSLKTTRRKK</sequence>
<dbReference type="EMBL" id="PXOA01000144">
    <property type="protein sequence ID" value="RFU79683.1"/>
    <property type="molecule type" value="Genomic_DNA"/>
</dbReference>
<dbReference type="OrthoDB" id="433924at2759"/>
<feature type="domain" description="Chromo" evidence="3">
    <location>
        <begin position="120"/>
        <end position="198"/>
    </location>
</feature>
<dbReference type="InterPro" id="IPR000953">
    <property type="entry name" value="Chromo/chromo_shadow_dom"/>
</dbReference>
<dbReference type="SUPFAM" id="SSF54160">
    <property type="entry name" value="Chromo domain-like"/>
    <property type="match status" value="2"/>
</dbReference>
<name>A0A395NUM5_TRIAR</name>
<protein>
    <submittedName>
        <fullName evidence="4">Chromo domain</fullName>
    </submittedName>
</protein>
<comment type="caution">
    <text evidence="4">The sequence shown here is derived from an EMBL/GenBank/DDBJ whole genome shotgun (WGS) entry which is preliminary data.</text>
</comment>
<dbReference type="PROSITE" id="PS50013">
    <property type="entry name" value="CHROMO_2"/>
    <property type="match status" value="2"/>
</dbReference>
<feature type="compositionally biased region" description="Low complexity" evidence="2">
    <location>
        <begin position="93"/>
        <end position="110"/>
    </location>
</feature>
<evidence type="ECO:0000256" key="1">
    <source>
        <dbReference type="ARBA" id="ARBA00011353"/>
    </source>
</evidence>
<dbReference type="Gene3D" id="2.40.50.40">
    <property type="match status" value="2"/>
</dbReference>
<dbReference type="GO" id="GO:0006338">
    <property type="term" value="P:chromatin remodeling"/>
    <property type="evidence" value="ECO:0007669"/>
    <property type="project" value="UniProtKB-ARBA"/>
</dbReference>
<reference evidence="4 5" key="1">
    <citation type="journal article" date="2018" name="PLoS Pathog.">
        <title>Evolution of structural diversity of trichothecenes, a family of toxins produced by plant pathogenic and entomopathogenic fungi.</title>
        <authorList>
            <person name="Proctor R.H."/>
            <person name="McCormick S.P."/>
            <person name="Kim H.S."/>
            <person name="Cardoza R.E."/>
            <person name="Stanley A.M."/>
            <person name="Lindo L."/>
            <person name="Kelly A."/>
            <person name="Brown D.W."/>
            <person name="Lee T."/>
            <person name="Vaughan M.M."/>
            <person name="Alexander N.J."/>
            <person name="Busman M."/>
            <person name="Gutierrez S."/>
        </authorList>
    </citation>
    <scope>NUCLEOTIDE SEQUENCE [LARGE SCALE GENOMIC DNA]</scope>
    <source>
        <strain evidence="4 5">IBT 40837</strain>
    </source>
</reference>
<feature type="domain" description="Chromo" evidence="3">
    <location>
        <begin position="203"/>
        <end position="260"/>
    </location>
</feature>
<feature type="region of interest" description="Disordered" evidence="2">
    <location>
        <begin position="1"/>
        <end position="115"/>
    </location>
</feature>
<dbReference type="AlphaFoldDB" id="A0A395NUM5"/>
<gene>
    <name evidence="4" type="ORF">TARUN_2550</name>
</gene>
<feature type="compositionally biased region" description="Low complexity" evidence="2">
    <location>
        <begin position="19"/>
        <end position="34"/>
    </location>
</feature>
<dbReference type="STRING" id="490622.A0A395NUM5"/>
<evidence type="ECO:0000313" key="4">
    <source>
        <dbReference type="EMBL" id="RFU79683.1"/>
    </source>
</evidence>
<evidence type="ECO:0000256" key="2">
    <source>
        <dbReference type="SAM" id="MobiDB-lite"/>
    </source>
</evidence>
<evidence type="ECO:0000259" key="3">
    <source>
        <dbReference type="PROSITE" id="PS50013"/>
    </source>
</evidence>
<comment type="subunit">
    <text evidence="1">Component of the NuA4 histone acetyltransferase complex.</text>
</comment>
<evidence type="ECO:0000313" key="5">
    <source>
        <dbReference type="Proteomes" id="UP000266272"/>
    </source>
</evidence>